<dbReference type="Pfam" id="PF07804">
    <property type="entry name" value="HipA_C"/>
    <property type="match status" value="1"/>
</dbReference>
<keyword evidence="2" id="KW-0418">Kinase</keyword>
<feature type="domain" description="HipA-like C-terminal" evidence="3">
    <location>
        <begin position="5"/>
        <end position="182"/>
    </location>
</feature>
<dbReference type="AlphaFoldDB" id="J9CK41"/>
<reference evidence="4" key="1">
    <citation type="journal article" date="2012" name="PLoS ONE">
        <title>Gene sets for utilization of primary and secondary nutrition supplies in the distal gut of endangered iberian lynx.</title>
        <authorList>
            <person name="Alcaide M."/>
            <person name="Messina E."/>
            <person name="Richter M."/>
            <person name="Bargiela R."/>
            <person name="Peplies J."/>
            <person name="Huws S.A."/>
            <person name="Newbold C.J."/>
            <person name="Golyshin P.N."/>
            <person name="Simon M.A."/>
            <person name="Lopez G."/>
            <person name="Yakimov M.M."/>
            <person name="Ferrer M."/>
        </authorList>
    </citation>
    <scope>NUCLEOTIDE SEQUENCE</scope>
</reference>
<name>J9CK41_9ZZZZ</name>
<evidence type="ECO:0000313" key="4">
    <source>
        <dbReference type="EMBL" id="EJX00466.1"/>
    </source>
</evidence>
<proteinExistence type="predicted"/>
<gene>
    <name evidence="4" type="ORF">EVA_11428</name>
</gene>
<protein>
    <submittedName>
        <fullName evidence="4">HipA domain protein</fullName>
    </submittedName>
</protein>
<dbReference type="GO" id="GO:0004674">
    <property type="term" value="F:protein serine/threonine kinase activity"/>
    <property type="evidence" value="ECO:0007669"/>
    <property type="project" value="TreeGrafter"/>
</dbReference>
<evidence type="ECO:0000259" key="3">
    <source>
        <dbReference type="Pfam" id="PF07804"/>
    </source>
</evidence>
<comment type="caution">
    <text evidence="4">The sequence shown here is derived from an EMBL/GenBank/DDBJ whole genome shotgun (WGS) entry which is preliminary data.</text>
</comment>
<accession>J9CK41</accession>
<dbReference type="PANTHER" id="PTHR37419">
    <property type="entry name" value="SERINE/THREONINE-PROTEIN KINASE TOXIN HIPA"/>
    <property type="match status" value="1"/>
</dbReference>
<evidence type="ECO:0000256" key="1">
    <source>
        <dbReference type="ARBA" id="ARBA00022679"/>
    </source>
</evidence>
<evidence type="ECO:0000256" key="2">
    <source>
        <dbReference type="ARBA" id="ARBA00022777"/>
    </source>
</evidence>
<sequence length="212" mass="23742">MGAWEKVTHDLARLCGLDVPESMLIDFSKYGSTFLVRRFDRNGNSRVHFASAMTMLGKTDGASAADGSSYLELVSFLKSNGADPKRDLKELWRRIVFNMAVSNTDDHMRNHGFILKGDGWHLSPLYDVNPVPEGDELSLCVNEDDATISLDLALEIAPYCDIKAKDAVCMAKEILKTVRENWNRLATACGLSRSAQEYMRPAFSLTYEYEDS</sequence>
<dbReference type="Gene3D" id="1.10.1070.20">
    <property type="match status" value="1"/>
</dbReference>
<organism evidence="4">
    <name type="scientific">gut metagenome</name>
    <dbReference type="NCBI Taxonomy" id="749906"/>
    <lineage>
        <taxon>unclassified sequences</taxon>
        <taxon>metagenomes</taxon>
        <taxon>organismal metagenomes</taxon>
    </lineage>
</organism>
<dbReference type="GO" id="GO:0005829">
    <property type="term" value="C:cytosol"/>
    <property type="evidence" value="ECO:0007669"/>
    <property type="project" value="TreeGrafter"/>
</dbReference>
<dbReference type="InterPro" id="IPR052028">
    <property type="entry name" value="HipA_Ser/Thr_kinase"/>
</dbReference>
<dbReference type="InterPro" id="IPR012893">
    <property type="entry name" value="HipA-like_C"/>
</dbReference>
<dbReference type="EMBL" id="AMCI01003360">
    <property type="protein sequence ID" value="EJX00466.1"/>
    <property type="molecule type" value="Genomic_DNA"/>
</dbReference>
<keyword evidence="1" id="KW-0808">Transferase</keyword>